<dbReference type="RefSeq" id="WP_190892660.1">
    <property type="nucleotide sequence ID" value="NZ_JACWZY010000053.1"/>
</dbReference>
<dbReference type="EMBL" id="JACWZY010000053">
    <property type="protein sequence ID" value="MBD2705350.1"/>
    <property type="molecule type" value="Genomic_DNA"/>
</dbReference>
<evidence type="ECO:0000313" key="2">
    <source>
        <dbReference type="EMBL" id="MBD2705350.1"/>
    </source>
</evidence>
<dbReference type="InterPro" id="IPR011051">
    <property type="entry name" value="RmlC_Cupin_sf"/>
</dbReference>
<reference evidence="2" key="1">
    <citation type="submission" date="2020-09" db="EMBL/GenBank/DDBJ databases">
        <authorList>
            <person name="Kim M.K."/>
        </authorList>
    </citation>
    <scope>NUCLEOTIDE SEQUENCE</scope>
    <source>
        <strain evidence="2">BT702</strain>
    </source>
</reference>
<dbReference type="Gene3D" id="2.60.120.10">
    <property type="entry name" value="Jelly Rolls"/>
    <property type="match status" value="1"/>
</dbReference>
<proteinExistence type="predicted"/>
<name>A0A927AVS8_9BACT</name>
<comment type="caution">
    <text evidence="2">The sequence shown here is derived from an EMBL/GenBank/DDBJ whole genome shotgun (WGS) entry which is preliminary data.</text>
</comment>
<dbReference type="PANTHER" id="PTHR36440">
    <property type="entry name" value="PUTATIVE (AFU_ORTHOLOGUE AFUA_8G07350)-RELATED"/>
    <property type="match status" value="1"/>
</dbReference>
<dbReference type="InterPro" id="IPR014710">
    <property type="entry name" value="RmlC-like_jellyroll"/>
</dbReference>
<organism evidence="2 3">
    <name type="scientific">Spirosoma profusum</name>
    <dbReference type="NCBI Taxonomy" id="2771354"/>
    <lineage>
        <taxon>Bacteria</taxon>
        <taxon>Pseudomonadati</taxon>
        <taxon>Bacteroidota</taxon>
        <taxon>Cytophagia</taxon>
        <taxon>Cytophagales</taxon>
        <taxon>Cytophagaceae</taxon>
        <taxon>Spirosoma</taxon>
    </lineage>
</organism>
<evidence type="ECO:0000259" key="1">
    <source>
        <dbReference type="Pfam" id="PF07883"/>
    </source>
</evidence>
<accession>A0A927AVS8</accession>
<feature type="domain" description="Cupin type-2" evidence="1">
    <location>
        <begin position="57"/>
        <end position="124"/>
    </location>
</feature>
<dbReference type="SUPFAM" id="SSF51182">
    <property type="entry name" value="RmlC-like cupins"/>
    <property type="match status" value="1"/>
</dbReference>
<dbReference type="Pfam" id="PF07883">
    <property type="entry name" value="Cupin_2"/>
    <property type="match status" value="1"/>
</dbReference>
<dbReference type="AlphaFoldDB" id="A0A927AVS8"/>
<dbReference type="PANTHER" id="PTHR36440:SF1">
    <property type="entry name" value="PUTATIVE (AFU_ORTHOLOGUE AFUA_8G07350)-RELATED"/>
    <property type="match status" value="1"/>
</dbReference>
<sequence>MNTNTPTQTPGEKTLRPFIVEPSKPTDIGVGNGVNIVRTMIRQSQTNNRFSCIEGYVAPKRMGPPIHLHKEADELMYVIEGTAGMMVDGEIFIVEAGGFGFRPHGLVHTFFNPSDKPLRFIDMFPNQGFEVYLEGMFMEIPAKLIAQGIQPGTPEFGAGMQAGIQELDQQFDVVWLMGDPRYQQIVDTYGLTV</sequence>
<dbReference type="InterPro" id="IPR053146">
    <property type="entry name" value="QDO-like"/>
</dbReference>
<evidence type="ECO:0000313" key="3">
    <source>
        <dbReference type="Proteomes" id="UP000598820"/>
    </source>
</evidence>
<dbReference type="InterPro" id="IPR013096">
    <property type="entry name" value="Cupin_2"/>
</dbReference>
<gene>
    <name evidence="2" type="ORF">IC229_32340</name>
</gene>
<keyword evidence="3" id="KW-1185">Reference proteome</keyword>
<protein>
    <submittedName>
        <fullName evidence="2">Cupin domain-containing protein</fullName>
    </submittedName>
</protein>
<dbReference type="Proteomes" id="UP000598820">
    <property type="component" value="Unassembled WGS sequence"/>
</dbReference>